<dbReference type="OMA" id="FIHNPPR"/>
<keyword evidence="3" id="KW-1185">Reference proteome</keyword>
<dbReference type="EMBL" id="AAGK01000001">
    <property type="protein sequence ID" value="EAN34009.1"/>
    <property type="molecule type" value="Genomic_DNA"/>
</dbReference>
<dbReference type="Proteomes" id="UP000001949">
    <property type="component" value="Unassembled WGS sequence"/>
</dbReference>
<organism evidence="2 3">
    <name type="scientific">Theileria parva</name>
    <name type="common">East coast fever infection agent</name>
    <dbReference type="NCBI Taxonomy" id="5875"/>
    <lineage>
        <taxon>Eukaryota</taxon>
        <taxon>Sar</taxon>
        <taxon>Alveolata</taxon>
        <taxon>Apicomplexa</taxon>
        <taxon>Aconoidasida</taxon>
        <taxon>Piroplasmida</taxon>
        <taxon>Theileriidae</taxon>
        <taxon>Theileria</taxon>
    </lineage>
</organism>
<dbReference type="InParanoid" id="Q4N7P9"/>
<dbReference type="RefSeq" id="XP_766292.1">
    <property type="nucleotide sequence ID" value="XM_761199.1"/>
</dbReference>
<dbReference type="VEuPathDB" id="PiroplasmaDB:TpMuguga_01g00771"/>
<dbReference type="eggNOG" id="ENOG502QXHB">
    <property type="taxonomic scope" value="Eukaryota"/>
</dbReference>
<evidence type="ECO:0000313" key="3">
    <source>
        <dbReference type="Proteomes" id="UP000001949"/>
    </source>
</evidence>
<keyword evidence="1" id="KW-0732">Signal</keyword>
<gene>
    <name evidence="2" type="ordered locus">TP01_0771</name>
</gene>
<evidence type="ECO:0000256" key="1">
    <source>
        <dbReference type="SAM" id="SignalP"/>
    </source>
</evidence>
<dbReference type="AlphaFoldDB" id="Q4N7P9"/>
<sequence length="142" mass="16565">MRKLHILNLIILIIIGNSGIQGYYKGEGVQRGIDQNTLERVFRIADEIGEYAQSVPHIFKIVRKNLESLEREVKIKALLPSSSRIEAFRLICEPFNRFLTESPRDYFIHNPPRGTAYNVQLNNAKEAVREVYRRIQRLWLDG</sequence>
<accession>Q4N7P9</accession>
<feature type="chain" id="PRO_5004241662" evidence="1">
    <location>
        <begin position="20"/>
        <end position="142"/>
    </location>
</feature>
<protein>
    <submittedName>
        <fullName evidence="2">Uncharacterized protein</fullName>
    </submittedName>
</protein>
<reference evidence="2 3" key="1">
    <citation type="journal article" date="2005" name="Science">
        <title>Genome sequence of Theileria parva, a bovine pathogen that transforms lymphocytes.</title>
        <authorList>
            <person name="Gardner M.J."/>
            <person name="Bishop R."/>
            <person name="Shah T."/>
            <person name="de Villiers E.P."/>
            <person name="Carlton J.M."/>
            <person name="Hall N."/>
            <person name="Ren Q."/>
            <person name="Paulsen I.T."/>
            <person name="Pain A."/>
            <person name="Berriman M."/>
            <person name="Wilson R.J.M."/>
            <person name="Sato S."/>
            <person name="Ralph S.A."/>
            <person name="Mann D.J."/>
            <person name="Xiong Z."/>
            <person name="Shallom S.J."/>
            <person name="Weidman J."/>
            <person name="Jiang L."/>
            <person name="Lynn J."/>
            <person name="Weaver B."/>
            <person name="Shoaibi A."/>
            <person name="Domingo A.R."/>
            <person name="Wasawo D."/>
            <person name="Crabtree J."/>
            <person name="Wortman J.R."/>
            <person name="Haas B."/>
            <person name="Angiuoli S.V."/>
            <person name="Creasy T.H."/>
            <person name="Lu C."/>
            <person name="Suh B."/>
            <person name="Silva J.C."/>
            <person name="Utterback T.R."/>
            <person name="Feldblyum T.V."/>
            <person name="Pertea M."/>
            <person name="Allen J."/>
            <person name="Nierman W.C."/>
            <person name="Taracha E.L.N."/>
            <person name="Salzberg S.L."/>
            <person name="White O.R."/>
            <person name="Fitzhugh H.A."/>
            <person name="Morzaria S."/>
            <person name="Venter J.C."/>
            <person name="Fraser C.M."/>
            <person name="Nene V."/>
        </authorList>
    </citation>
    <scope>NUCLEOTIDE SEQUENCE [LARGE SCALE GENOMIC DNA]</scope>
    <source>
        <strain evidence="2 3">Muguga</strain>
    </source>
</reference>
<dbReference type="GeneID" id="3502558"/>
<name>Q4N7P9_THEPA</name>
<evidence type="ECO:0000313" key="2">
    <source>
        <dbReference type="EMBL" id="EAN34009.1"/>
    </source>
</evidence>
<feature type="signal peptide" evidence="1">
    <location>
        <begin position="1"/>
        <end position="19"/>
    </location>
</feature>
<comment type="caution">
    <text evidence="2">The sequence shown here is derived from an EMBL/GenBank/DDBJ whole genome shotgun (WGS) entry which is preliminary data.</text>
</comment>
<proteinExistence type="predicted"/>
<dbReference type="KEGG" id="tpv:TP01_0771"/>